<feature type="transmembrane region" description="Helical" evidence="1">
    <location>
        <begin position="55"/>
        <end position="76"/>
    </location>
</feature>
<sequence>HFSLRLIYRCRWVVIQAWPSAPMSQPPGSNQTYFCQSGHRCCEDSQCCSFIYEVWWFWLLWALIIILTCFCLCQHWRAKQRFQLQRRQNEINLMAYREAHNNSHLPLFRSMSVSSLRHLVTMTTCTHSQFSFIPALFIFCSILLVDFLSSKVLLSHFIITFYLAC</sequence>
<keyword evidence="1" id="KW-1133">Transmembrane helix</keyword>
<reference evidence="2" key="2">
    <citation type="submission" date="2025-08" db="UniProtKB">
        <authorList>
            <consortium name="Ensembl"/>
        </authorList>
    </citation>
    <scope>IDENTIFICATION</scope>
</reference>
<evidence type="ECO:0000313" key="2">
    <source>
        <dbReference type="Ensembl" id="ENSNFUP00015003281.1"/>
    </source>
</evidence>
<keyword evidence="1" id="KW-0472">Membrane</keyword>
<keyword evidence="1" id="KW-0812">Transmembrane</keyword>
<reference evidence="2" key="3">
    <citation type="submission" date="2025-09" db="UniProtKB">
        <authorList>
            <consortium name="Ensembl"/>
        </authorList>
    </citation>
    <scope>IDENTIFICATION</scope>
</reference>
<name>A0A8C6KDD9_NOTFU</name>
<dbReference type="InterPro" id="IPR021684">
    <property type="entry name" value="WBP1-like"/>
</dbReference>
<gene>
    <name evidence="2" type="primary">wbp1la</name>
</gene>
<proteinExistence type="predicted"/>
<dbReference type="PANTHER" id="PTHR16209:SF4">
    <property type="entry name" value="WW DOMAIN BINDING PROTEIN 1-LIKE"/>
    <property type="match status" value="1"/>
</dbReference>
<dbReference type="InterPro" id="IPR051994">
    <property type="entry name" value="WW_domain-binding"/>
</dbReference>
<dbReference type="PANTHER" id="PTHR16209">
    <property type="entry name" value="VESICULAR, OVEREXPRESSED IN CANCER, PROSURVIVAL PROTEIN 1"/>
    <property type="match status" value="1"/>
</dbReference>
<keyword evidence="3" id="KW-1185">Reference proteome</keyword>
<dbReference type="Pfam" id="PF11669">
    <property type="entry name" value="WBP-1"/>
    <property type="match status" value="1"/>
</dbReference>
<organism evidence="2 3">
    <name type="scientific">Nothobranchius furzeri</name>
    <name type="common">Turquoise killifish</name>
    <dbReference type="NCBI Taxonomy" id="105023"/>
    <lineage>
        <taxon>Eukaryota</taxon>
        <taxon>Metazoa</taxon>
        <taxon>Chordata</taxon>
        <taxon>Craniata</taxon>
        <taxon>Vertebrata</taxon>
        <taxon>Euteleostomi</taxon>
        <taxon>Actinopterygii</taxon>
        <taxon>Neopterygii</taxon>
        <taxon>Teleostei</taxon>
        <taxon>Neoteleostei</taxon>
        <taxon>Acanthomorphata</taxon>
        <taxon>Ovalentaria</taxon>
        <taxon>Atherinomorphae</taxon>
        <taxon>Cyprinodontiformes</taxon>
        <taxon>Nothobranchiidae</taxon>
        <taxon>Nothobranchius</taxon>
    </lineage>
</organism>
<feature type="transmembrane region" description="Helical" evidence="1">
    <location>
        <begin position="136"/>
        <end position="164"/>
    </location>
</feature>
<protein>
    <submittedName>
        <fullName evidence="2">WW domain binding protein 1-like a</fullName>
    </submittedName>
</protein>
<evidence type="ECO:0000313" key="3">
    <source>
        <dbReference type="Proteomes" id="UP000694548"/>
    </source>
</evidence>
<evidence type="ECO:0000256" key="1">
    <source>
        <dbReference type="SAM" id="Phobius"/>
    </source>
</evidence>
<reference evidence="2" key="1">
    <citation type="submission" date="2014-08" db="EMBL/GenBank/DDBJ databases">
        <authorList>
            <person name="Senf B."/>
            <person name="Petzold A."/>
            <person name="Downie B.R."/>
            <person name="Koch P."/>
            <person name="Platzer M."/>
        </authorList>
    </citation>
    <scope>NUCLEOTIDE SEQUENCE [LARGE SCALE GENOMIC DNA]</scope>
    <source>
        <strain evidence="2">GRZ</strain>
    </source>
</reference>
<accession>A0A8C6KDD9</accession>
<dbReference type="GeneTree" id="ENSGT00950000183109"/>
<dbReference type="AlphaFoldDB" id="A0A8C6KDD9"/>
<dbReference type="Proteomes" id="UP000694548">
    <property type="component" value="Chromosome sgr03"/>
</dbReference>
<dbReference type="Ensembl" id="ENSNFUT00015003483.1">
    <property type="protein sequence ID" value="ENSNFUP00015003281.1"/>
    <property type="gene ID" value="ENSNFUG00015001688.1"/>
</dbReference>